<dbReference type="InterPro" id="IPR000917">
    <property type="entry name" value="Sulfatase_N"/>
</dbReference>
<evidence type="ECO:0000256" key="7">
    <source>
        <dbReference type="SAM" id="SignalP"/>
    </source>
</evidence>
<dbReference type="InterPro" id="IPR050738">
    <property type="entry name" value="Sulfatase"/>
</dbReference>
<sequence length="488" mass="55009">MFKRYVYFMLVLPIFVALLSCNGKTGDQNKRKQLPNIIYINVDDLGWKDTEVFGSTFYETPNINKLAQEGMTFTRGYASAANCAPSRACLMSGQNTPRHGIYTVANSDRGDSRTRKIIPIQNTTVLKDSVITIAEMLKAVGYNTGTFGKWHLGEDPRTQGFNVNIGGGEQGNPGAKGYFAPYNVPSIGQGLNGENLTERLTTEAISFMEEAKETPFFVYLPYYAVHTPLQTLKKLEEKYTEKGGDEFQHNAKYAGMVETVDTNIGRILSFLKEKGLEENTLVIFTSDNGGIRDVSFQDPLRAGKGSYYEGGIRVPYIFKWKNVIAANTKSIEPITNLDIYPTLKEISGSKVSNTILDGISLLPALKGGELPDRELYFHFPIYLQAYKPKTDQGRDPLFRTRPGSVIIDGDWKLHHFFEDDEYELYNLNEDLGEQNNLASKDPEKTEQLSRKLERWRKEVGAPIPVDPNPDYDHEFEAEKIAKLKINLR</sequence>
<evidence type="ECO:0000256" key="5">
    <source>
        <dbReference type="ARBA" id="ARBA00022801"/>
    </source>
</evidence>
<keyword evidence="3" id="KW-0479">Metal-binding</keyword>
<evidence type="ECO:0000313" key="9">
    <source>
        <dbReference type="EMBL" id="SFS40246.1"/>
    </source>
</evidence>
<feature type="chain" id="PRO_5010216985" evidence="7">
    <location>
        <begin position="26"/>
        <end position="488"/>
    </location>
</feature>
<reference evidence="9 10" key="1">
    <citation type="submission" date="2016-10" db="EMBL/GenBank/DDBJ databases">
        <authorList>
            <person name="de Groot N.N."/>
        </authorList>
    </citation>
    <scope>NUCLEOTIDE SEQUENCE [LARGE SCALE GENOMIC DNA]</scope>
    <source>
        <strain evidence="9 10">CGMCC 1.6114</strain>
    </source>
</reference>
<dbReference type="Pfam" id="PF00884">
    <property type="entry name" value="Sulfatase"/>
    <property type="match status" value="1"/>
</dbReference>
<evidence type="ECO:0000256" key="1">
    <source>
        <dbReference type="ARBA" id="ARBA00001913"/>
    </source>
</evidence>
<dbReference type="EMBL" id="FPAG01000001">
    <property type="protein sequence ID" value="SFS40246.1"/>
    <property type="molecule type" value="Genomic_DNA"/>
</dbReference>
<evidence type="ECO:0000313" key="10">
    <source>
        <dbReference type="Proteomes" id="UP000183209"/>
    </source>
</evidence>
<dbReference type="GO" id="GO:0004065">
    <property type="term" value="F:arylsulfatase activity"/>
    <property type="evidence" value="ECO:0007669"/>
    <property type="project" value="TreeGrafter"/>
</dbReference>
<feature type="domain" description="Sulfatase N-terminal" evidence="8">
    <location>
        <begin position="35"/>
        <end position="345"/>
    </location>
</feature>
<dbReference type="PANTHER" id="PTHR42693:SF42">
    <property type="entry name" value="ARYLSULFATASE G"/>
    <property type="match status" value="1"/>
</dbReference>
<dbReference type="CDD" id="cd16144">
    <property type="entry name" value="ARS_like"/>
    <property type="match status" value="1"/>
</dbReference>
<dbReference type="GO" id="GO:0046872">
    <property type="term" value="F:metal ion binding"/>
    <property type="evidence" value="ECO:0007669"/>
    <property type="project" value="UniProtKB-KW"/>
</dbReference>
<dbReference type="OrthoDB" id="9765065at2"/>
<comment type="cofactor">
    <cofactor evidence="1">
        <name>Ca(2+)</name>
        <dbReference type="ChEBI" id="CHEBI:29108"/>
    </cofactor>
</comment>
<evidence type="ECO:0000256" key="2">
    <source>
        <dbReference type="ARBA" id="ARBA00008779"/>
    </source>
</evidence>
<keyword evidence="5" id="KW-0378">Hydrolase</keyword>
<dbReference type="Proteomes" id="UP000183209">
    <property type="component" value="Unassembled WGS sequence"/>
</dbReference>
<dbReference type="Gene3D" id="3.30.1120.10">
    <property type="match status" value="1"/>
</dbReference>
<accession>A0A1I6PJA2</accession>
<evidence type="ECO:0000256" key="3">
    <source>
        <dbReference type="ARBA" id="ARBA00022723"/>
    </source>
</evidence>
<keyword evidence="6" id="KW-0106">Calcium</keyword>
<dbReference type="PROSITE" id="PS51257">
    <property type="entry name" value="PROKAR_LIPOPROTEIN"/>
    <property type="match status" value="1"/>
</dbReference>
<dbReference type="InterPro" id="IPR017850">
    <property type="entry name" value="Alkaline_phosphatase_core_sf"/>
</dbReference>
<dbReference type="PANTHER" id="PTHR42693">
    <property type="entry name" value="ARYLSULFATASE FAMILY MEMBER"/>
    <property type="match status" value="1"/>
</dbReference>
<proteinExistence type="inferred from homology"/>
<dbReference type="AlphaFoldDB" id="A0A1I6PJA2"/>
<name>A0A1I6PJA2_9FLAO</name>
<evidence type="ECO:0000259" key="8">
    <source>
        <dbReference type="Pfam" id="PF00884"/>
    </source>
</evidence>
<keyword evidence="4 7" id="KW-0732">Signal</keyword>
<comment type="similarity">
    <text evidence="2">Belongs to the sulfatase family.</text>
</comment>
<gene>
    <name evidence="9" type="ORF">SAMN04487906_0329</name>
</gene>
<dbReference type="SUPFAM" id="SSF53649">
    <property type="entry name" value="Alkaline phosphatase-like"/>
    <property type="match status" value="1"/>
</dbReference>
<protein>
    <submittedName>
        <fullName evidence="9">Arylsulfatase A</fullName>
    </submittedName>
</protein>
<feature type="signal peptide" evidence="7">
    <location>
        <begin position="1"/>
        <end position="25"/>
    </location>
</feature>
<evidence type="ECO:0000256" key="6">
    <source>
        <dbReference type="ARBA" id="ARBA00022837"/>
    </source>
</evidence>
<evidence type="ECO:0000256" key="4">
    <source>
        <dbReference type="ARBA" id="ARBA00022729"/>
    </source>
</evidence>
<dbReference type="Gene3D" id="3.40.720.10">
    <property type="entry name" value="Alkaline Phosphatase, subunit A"/>
    <property type="match status" value="1"/>
</dbReference>
<organism evidence="9 10">
    <name type="scientific">Zhouia amylolytica</name>
    <dbReference type="NCBI Taxonomy" id="376730"/>
    <lineage>
        <taxon>Bacteria</taxon>
        <taxon>Pseudomonadati</taxon>
        <taxon>Bacteroidota</taxon>
        <taxon>Flavobacteriia</taxon>
        <taxon>Flavobacteriales</taxon>
        <taxon>Flavobacteriaceae</taxon>
        <taxon>Zhouia</taxon>
    </lineage>
</organism>